<evidence type="ECO:0000313" key="3">
    <source>
        <dbReference type="EMBL" id="MBA8924260.1"/>
    </source>
</evidence>
<proteinExistence type="predicted"/>
<dbReference type="EMBL" id="JACJID010000001">
    <property type="protein sequence ID" value="MBA8924260.1"/>
    <property type="molecule type" value="Genomic_DNA"/>
</dbReference>
<evidence type="ECO:0000313" key="4">
    <source>
        <dbReference type="Proteomes" id="UP000517916"/>
    </source>
</evidence>
<dbReference type="RefSeq" id="WP_182836674.1">
    <property type="nucleotide sequence ID" value="NZ_BAAABQ010000086.1"/>
</dbReference>
<evidence type="ECO:0000256" key="2">
    <source>
        <dbReference type="SAM" id="Phobius"/>
    </source>
</evidence>
<keyword evidence="2" id="KW-1133">Transmembrane helix</keyword>
<reference evidence="3 4" key="1">
    <citation type="submission" date="2020-08" db="EMBL/GenBank/DDBJ databases">
        <title>Genomic Encyclopedia of Archaeal and Bacterial Type Strains, Phase II (KMG-II): from individual species to whole genera.</title>
        <authorList>
            <person name="Goeker M."/>
        </authorList>
    </citation>
    <scope>NUCLEOTIDE SEQUENCE [LARGE SCALE GENOMIC DNA]</scope>
    <source>
        <strain evidence="3 4">DSM 43850</strain>
    </source>
</reference>
<keyword evidence="2" id="KW-0472">Membrane</keyword>
<dbReference type="Proteomes" id="UP000517916">
    <property type="component" value="Unassembled WGS sequence"/>
</dbReference>
<evidence type="ECO:0000256" key="1">
    <source>
        <dbReference type="SAM" id="MobiDB-lite"/>
    </source>
</evidence>
<keyword evidence="4" id="KW-1185">Reference proteome</keyword>
<accession>A0ABR6BBL4</accession>
<feature type="compositionally biased region" description="Low complexity" evidence="1">
    <location>
        <begin position="81"/>
        <end position="113"/>
    </location>
</feature>
<comment type="caution">
    <text evidence="3">The sequence shown here is derived from an EMBL/GenBank/DDBJ whole genome shotgun (WGS) entry which is preliminary data.</text>
</comment>
<feature type="compositionally biased region" description="Polar residues" evidence="1">
    <location>
        <begin position="114"/>
        <end position="124"/>
    </location>
</feature>
<feature type="region of interest" description="Disordered" evidence="1">
    <location>
        <begin position="64"/>
        <end position="124"/>
    </location>
</feature>
<name>A0ABR6BBL4_9PSEU</name>
<organism evidence="3 4">
    <name type="scientific">Kutzneria viridogrisea</name>
    <dbReference type="NCBI Taxonomy" id="47990"/>
    <lineage>
        <taxon>Bacteria</taxon>
        <taxon>Bacillati</taxon>
        <taxon>Actinomycetota</taxon>
        <taxon>Actinomycetes</taxon>
        <taxon>Pseudonocardiales</taxon>
        <taxon>Pseudonocardiaceae</taxon>
        <taxon>Kutzneria</taxon>
    </lineage>
</organism>
<sequence>MSEPEDQLRRMLAARADQVRSNLSGPAIRARARSRSAVRRYAPLAAAAAVLAVLVVSLVLVPRGGSEQQPPAAPVPTMQSPTTLEPTPRTGLTTTVSPTTAPATSPSATLATTRQTTSAAGAAG</sequence>
<feature type="transmembrane region" description="Helical" evidence="2">
    <location>
        <begin position="41"/>
        <end position="61"/>
    </location>
</feature>
<keyword evidence="2" id="KW-0812">Transmembrane</keyword>
<gene>
    <name evidence="3" type="ORF">BC739_001457</name>
</gene>
<protein>
    <submittedName>
        <fullName evidence="3">Uncharacterized protein</fullName>
    </submittedName>
</protein>